<keyword evidence="2" id="KW-1185">Reference proteome</keyword>
<sequence length="59" mass="6387">MRTAFTLATLVLLLMVVFPYSKDIQTISPEAVEPGEAPALEDTVGSQVYRESVGDAVYP</sequence>
<evidence type="ECO:0000313" key="2">
    <source>
        <dbReference type="Proteomes" id="UP001597541"/>
    </source>
</evidence>
<gene>
    <name evidence="1" type="ORF">ACFSUF_15105</name>
</gene>
<accession>A0ABW5PGX4</accession>
<dbReference type="RefSeq" id="WP_377603839.1">
    <property type="nucleotide sequence ID" value="NZ_JBHUME010000008.1"/>
</dbReference>
<evidence type="ECO:0000313" key="1">
    <source>
        <dbReference type="EMBL" id="MFD2613759.1"/>
    </source>
</evidence>
<reference evidence="2" key="1">
    <citation type="journal article" date="2019" name="Int. J. Syst. Evol. Microbiol.">
        <title>The Global Catalogue of Microorganisms (GCM) 10K type strain sequencing project: providing services to taxonomists for standard genome sequencing and annotation.</title>
        <authorList>
            <consortium name="The Broad Institute Genomics Platform"/>
            <consortium name="The Broad Institute Genome Sequencing Center for Infectious Disease"/>
            <person name="Wu L."/>
            <person name="Ma J."/>
        </authorList>
    </citation>
    <scope>NUCLEOTIDE SEQUENCE [LARGE SCALE GENOMIC DNA]</scope>
    <source>
        <strain evidence="2">KCTC 3950</strain>
    </source>
</reference>
<comment type="caution">
    <text evidence="1">The sequence shown here is derived from an EMBL/GenBank/DDBJ whole genome shotgun (WGS) entry which is preliminary data.</text>
</comment>
<organism evidence="1 2">
    <name type="scientific">Paenibacillus gansuensis</name>
    <dbReference type="NCBI Taxonomy" id="306542"/>
    <lineage>
        <taxon>Bacteria</taxon>
        <taxon>Bacillati</taxon>
        <taxon>Bacillota</taxon>
        <taxon>Bacilli</taxon>
        <taxon>Bacillales</taxon>
        <taxon>Paenibacillaceae</taxon>
        <taxon>Paenibacillus</taxon>
    </lineage>
</organism>
<protein>
    <submittedName>
        <fullName evidence="1">Uncharacterized protein</fullName>
    </submittedName>
</protein>
<dbReference type="EMBL" id="JBHUME010000008">
    <property type="protein sequence ID" value="MFD2613759.1"/>
    <property type="molecule type" value="Genomic_DNA"/>
</dbReference>
<proteinExistence type="predicted"/>
<dbReference type="Proteomes" id="UP001597541">
    <property type="component" value="Unassembled WGS sequence"/>
</dbReference>
<name>A0ABW5PGX4_9BACL</name>